<dbReference type="Proteomes" id="UP000092600">
    <property type="component" value="Unassembled WGS sequence"/>
</dbReference>
<keyword evidence="4 8" id="KW-0187">Copper transport</keyword>
<dbReference type="GO" id="GO:0005886">
    <property type="term" value="C:plasma membrane"/>
    <property type="evidence" value="ECO:0007669"/>
    <property type="project" value="TreeGrafter"/>
</dbReference>
<keyword evidence="3 8" id="KW-0812">Transmembrane</keyword>
<reference evidence="12" key="2">
    <citation type="submission" date="2025-04" db="UniProtKB">
        <authorList>
            <consortium name="RefSeq"/>
        </authorList>
    </citation>
    <scope>IDENTIFICATION</scope>
    <source>
        <tissue evidence="12">Leaf</tissue>
    </source>
</reference>
<dbReference type="PANTHER" id="PTHR12483">
    <property type="entry name" value="SOLUTE CARRIER FAMILY 31 COPPER TRANSPORTERS"/>
    <property type="match status" value="1"/>
</dbReference>
<dbReference type="GO" id="GO:0005770">
    <property type="term" value="C:late endosome"/>
    <property type="evidence" value="ECO:0007669"/>
    <property type="project" value="EnsemblPlants"/>
</dbReference>
<protein>
    <recommendedName>
        <fullName evidence="8">Copper transport protein</fullName>
    </recommendedName>
</protein>
<keyword evidence="6 8" id="KW-0186">Copper</keyword>
<comment type="similarity">
    <text evidence="2 8">Belongs to the copper transporter (Ctr) (TC 1.A.56) family. SLC31A subfamily.</text>
</comment>
<organism evidence="9 10">
    <name type="scientific">Ananas comosus</name>
    <name type="common">Pineapple</name>
    <name type="synonym">Ananas ananas</name>
    <dbReference type="NCBI Taxonomy" id="4615"/>
    <lineage>
        <taxon>Eukaryota</taxon>
        <taxon>Viridiplantae</taxon>
        <taxon>Streptophyta</taxon>
        <taxon>Embryophyta</taxon>
        <taxon>Tracheophyta</taxon>
        <taxon>Spermatophyta</taxon>
        <taxon>Magnoliopsida</taxon>
        <taxon>Liliopsida</taxon>
        <taxon>Poales</taxon>
        <taxon>Bromeliaceae</taxon>
        <taxon>Bromelioideae</taxon>
        <taxon>Ananas</taxon>
    </lineage>
</organism>
<evidence type="ECO:0000313" key="11">
    <source>
        <dbReference type="Proteomes" id="UP000515123"/>
    </source>
</evidence>
<dbReference type="Proteomes" id="UP000515123">
    <property type="component" value="Linkage group 6"/>
</dbReference>
<feature type="transmembrane region" description="Helical" evidence="8">
    <location>
        <begin position="109"/>
        <end position="137"/>
    </location>
</feature>
<keyword evidence="11" id="KW-1185">Reference proteome</keyword>
<dbReference type="EMBL" id="LSRQ01008290">
    <property type="protein sequence ID" value="OAY64024.1"/>
    <property type="molecule type" value="Genomic_DNA"/>
</dbReference>
<keyword evidence="7 8" id="KW-0472">Membrane</keyword>
<evidence type="ECO:0000313" key="12">
    <source>
        <dbReference type="RefSeq" id="XP_020089692.1"/>
    </source>
</evidence>
<dbReference type="RefSeq" id="XP_020089692.1">
    <property type="nucleotide sequence ID" value="XM_020234103.1"/>
</dbReference>
<dbReference type="GO" id="GO:0051604">
    <property type="term" value="P:protein maturation"/>
    <property type="evidence" value="ECO:0007669"/>
    <property type="project" value="EnsemblPlants"/>
</dbReference>
<name>A0A199UH02_ANACO</name>
<proteinExistence type="inferred from homology"/>
<evidence type="ECO:0000256" key="4">
    <source>
        <dbReference type="ARBA" id="ARBA00022796"/>
    </source>
</evidence>
<gene>
    <name evidence="12" type="primary">LOC109711178</name>
    <name evidence="9" type="ORF">ACMD2_20973</name>
</gene>
<comment type="subcellular location">
    <subcellularLocation>
        <location evidence="1 8">Membrane</location>
        <topology evidence="1 8">Multi-pass membrane protein</topology>
    </subcellularLocation>
</comment>
<dbReference type="AlphaFoldDB" id="A0A199UH02"/>
<dbReference type="STRING" id="4615.A0A199UH02"/>
<feature type="transmembrane region" description="Helical" evidence="8">
    <location>
        <begin position="82"/>
        <end position="103"/>
    </location>
</feature>
<dbReference type="Gramene" id="Aco019109.1.mrna1">
    <property type="protein sequence ID" value="Aco019109.1.mrna1.cds1"/>
    <property type="gene ID" value="Aco019109.1.path1"/>
</dbReference>
<keyword evidence="8" id="KW-0813">Transport</keyword>
<sequence length="155" mass="16593">MMHMTFYWGKNVTILFDSWRTNSWLSYALSLLALLLAAAFYQYMEDRRIRFKILAKSKPSSSASSPPPYPATTIDAPLLRSAAVAAGGWAAPAKVATAVLFGVNSALGYLLMLAVMSFNGGVFVAVVLGLAAGYLVFRSGGEEDLIALENPCACS</sequence>
<evidence type="ECO:0000256" key="1">
    <source>
        <dbReference type="ARBA" id="ARBA00004141"/>
    </source>
</evidence>
<dbReference type="PANTHER" id="PTHR12483:SF27">
    <property type="entry name" value="COPPER TRANSPORT PROTEIN CTR1"/>
    <property type="match status" value="1"/>
</dbReference>
<evidence type="ECO:0000313" key="10">
    <source>
        <dbReference type="Proteomes" id="UP000092600"/>
    </source>
</evidence>
<feature type="transmembrane region" description="Helical" evidence="8">
    <location>
        <begin position="24"/>
        <end position="44"/>
    </location>
</feature>
<dbReference type="Pfam" id="PF04145">
    <property type="entry name" value="Ctr"/>
    <property type="match status" value="1"/>
</dbReference>
<evidence type="ECO:0000256" key="7">
    <source>
        <dbReference type="ARBA" id="ARBA00023136"/>
    </source>
</evidence>
<evidence type="ECO:0000313" key="9">
    <source>
        <dbReference type="EMBL" id="OAY64024.1"/>
    </source>
</evidence>
<evidence type="ECO:0000256" key="2">
    <source>
        <dbReference type="ARBA" id="ARBA00006921"/>
    </source>
</evidence>
<evidence type="ECO:0000256" key="8">
    <source>
        <dbReference type="RuleBase" id="RU367022"/>
    </source>
</evidence>
<dbReference type="GO" id="GO:0005375">
    <property type="term" value="F:copper ion transmembrane transporter activity"/>
    <property type="evidence" value="ECO:0007669"/>
    <property type="project" value="UniProtKB-UniRule"/>
</dbReference>
<keyword evidence="5 8" id="KW-1133">Transmembrane helix</keyword>
<reference evidence="9 10" key="1">
    <citation type="journal article" date="2016" name="DNA Res.">
        <title>The draft genome of MD-2 pineapple using hybrid error correction of long reads.</title>
        <authorList>
            <person name="Redwan R.M."/>
            <person name="Saidin A."/>
            <person name="Kumar S.V."/>
        </authorList>
    </citation>
    <scope>NUCLEOTIDE SEQUENCE [LARGE SCALE GENOMIC DNA]</scope>
    <source>
        <strain evidence="10">cv. MD2</strain>
        <tissue evidence="9">Leaf</tissue>
    </source>
</reference>
<keyword evidence="8" id="KW-0406">Ion transport</keyword>
<evidence type="ECO:0000256" key="6">
    <source>
        <dbReference type="ARBA" id="ARBA00023008"/>
    </source>
</evidence>
<dbReference type="InterPro" id="IPR007274">
    <property type="entry name" value="Cop_transporter"/>
</dbReference>
<evidence type="ECO:0000256" key="5">
    <source>
        <dbReference type="ARBA" id="ARBA00022989"/>
    </source>
</evidence>
<dbReference type="GeneID" id="109711178"/>
<accession>A0A199UH02</accession>
<evidence type="ECO:0000256" key="3">
    <source>
        <dbReference type="ARBA" id="ARBA00022692"/>
    </source>
</evidence>
<dbReference type="SMR" id="A0A199UH02"/>